<feature type="transmembrane region" description="Helical" evidence="1">
    <location>
        <begin position="23"/>
        <end position="40"/>
    </location>
</feature>
<organism evidence="2 3">
    <name type="scientific">Methylorubrum podarium</name>
    <dbReference type="NCBI Taxonomy" id="200476"/>
    <lineage>
        <taxon>Bacteria</taxon>
        <taxon>Pseudomonadati</taxon>
        <taxon>Pseudomonadota</taxon>
        <taxon>Alphaproteobacteria</taxon>
        <taxon>Hyphomicrobiales</taxon>
        <taxon>Methylobacteriaceae</taxon>
        <taxon>Methylorubrum</taxon>
    </lineage>
</organism>
<dbReference type="RefSeq" id="WP_350396268.1">
    <property type="nucleotide sequence ID" value="NZ_JBELQE010000092.1"/>
</dbReference>
<comment type="caution">
    <text evidence="2">The sequence shown here is derived from an EMBL/GenBank/DDBJ whole genome shotgun (WGS) entry which is preliminary data.</text>
</comment>
<evidence type="ECO:0000313" key="2">
    <source>
        <dbReference type="EMBL" id="MER2251903.1"/>
    </source>
</evidence>
<evidence type="ECO:0000313" key="3">
    <source>
        <dbReference type="Proteomes" id="UP001480955"/>
    </source>
</evidence>
<name>A0ABV1QR89_9HYPH</name>
<dbReference type="EMBL" id="JBELQE010000092">
    <property type="protein sequence ID" value="MER2251903.1"/>
    <property type="molecule type" value="Genomic_DNA"/>
</dbReference>
<proteinExistence type="predicted"/>
<evidence type="ECO:0000256" key="1">
    <source>
        <dbReference type="SAM" id="Phobius"/>
    </source>
</evidence>
<sequence length="41" mass="4364">MDVWSHSRETAAAGWGVYGVRDAIVFAVGFILALVLIAPFG</sequence>
<dbReference type="Proteomes" id="UP001480955">
    <property type="component" value="Unassembled WGS sequence"/>
</dbReference>
<gene>
    <name evidence="2" type="ORF">ABS772_18455</name>
</gene>
<protein>
    <submittedName>
        <fullName evidence="2">Uncharacterized protein</fullName>
    </submittedName>
</protein>
<keyword evidence="1" id="KW-1133">Transmembrane helix</keyword>
<keyword evidence="1" id="KW-0812">Transmembrane</keyword>
<reference evidence="2 3" key="1">
    <citation type="submission" date="2024-06" db="EMBL/GenBank/DDBJ databases">
        <authorList>
            <person name="Campbell A.G."/>
        </authorList>
    </citation>
    <scope>NUCLEOTIDE SEQUENCE [LARGE SCALE GENOMIC DNA]</scope>
    <source>
        <strain evidence="2 3">EM12</strain>
    </source>
</reference>
<accession>A0ABV1QR89</accession>
<keyword evidence="1" id="KW-0472">Membrane</keyword>
<keyword evidence="3" id="KW-1185">Reference proteome</keyword>